<evidence type="ECO:0000313" key="4">
    <source>
        <dbReference type="Proteomes" id="UP000277108"/>
    </source>
</evidence>
<evidence type="ECO:0000256" key="1">
    <source>
        <dbReference type="ARBA" id="ARBA00010272"/>
    </source>
</evidence>
<accession>A0A3N5BSR8</accession>
<name>A0A3N5BSR8_9BACL</name>
<evidence type="ECO:0000313" key="3">
    <source>
        <dbReference type="EMBL" id="RPF58100.1"/>
    </source>
</evidence>
<comment type="similarity">
    <text evidence="1">Belongs to the UPF0045 family.</text>
</comment>
<dbReference type="SUPFAM" id="SSF89957">
    <property type="entry name" value="MTH1187/YkoF-like"/>
    <property type="match status" value="1"/>
</dbReference>
<dbReference type="PANTHER" id="PTHR33777:SF1">
    <property type="entry name" value="UPF0045 PROTEIN ECM15"/>
    <property type="match status" value="1"/>
</dbReference>
<dbReference type="Pfam" id="PF01910">
    <property type="entry name" value="Thiamine_BP"/>
    <property type="match status" value="1"/>
</dbReference>
<evidence type="ECO:0000259" key="2">
    <source>
        <dbReference type="Pfam" id="PF01910"/>
    </source>
</evidence>
<organism evidence="3 4">
    <name type="scientific">Abyssicoccus albus</name>
    <dbReference type="NCBI Taxonomy" id="1817405"/>
    <lineage>
        <taxon>Bacteria</taxon>
        <taxon>Bacillati</taxon>
        <taxon>Bacillota</taxon>
        <taxon>Bacilli</taxon>
        <taxon>Bacillales</taxon>
        <taxon>Abyssicoccaceae</taxon>
    </lineage>
</organism>
<dbReference type="Proteomes" id="UP000277108">
    <property type="component" value="Unassembled WGS sequence"/>
</dbReference>
<sequence length="103" mass="11896">MAIIDFVVIPVGTQTPSISKYVAEVQTILERYKQQGDIDYTLTPMNTQVEGDLSTLLSVIEEVHEVPFKHEDINRVSTNIRIDDRRDKQRKMIEKIDSVNKHL</sequence>
<dbReference type="AlphaFoldDB" id="A0A3N5BSR8"/>
<dbReference type="RefSeq" id="WP_123807573.1">
    <property type="nucleotide sequence ID" value="NZ_RKRK01000002.1"/>
</dbReference>
<comment type="caution">
    <text evidence="3">The sequence shown here is derived from an EMBL/GenBank/DDBJ whole genome shotgun (WGS) entry which is preliminary data.</text>
</comment>
<dbReference type="InterPro" id="IPR051614">
    <property type="entry name" value="UPF0045_domain"/>
</dbReference>
<gene>
    <name evidence="3" type="ORF">EDD62_0738</name>
</gene>
<dbReference type="Gene3D" id="3.30.70.930">
    <property type="match status" value="1"/>
</dbReference>
<dbReference type="InterPro" id="IPR029756">
    <property type="entry name" value="MTH1187/YkoF-like"/>
</dbReference>
<dbReference type="GO" id="GO:0005829">
    <property type="term" value="C:cytosol"/>
    <property type="evidence" value="ECO:0007669"/>
    <property type="project" value="TreeGrafter"/>
</dbReference>
<keyword evidence="4" id="KW-1185">Reference proteome</keyword>
<proteinExistence type="inferred from homology"/>
<feature type="domain" description="Thiamine-binding protein" evidence="2">
    <location>
        <begin position="5"/>
        <end position="99"/>
    </location>
</feature>
<dbReference type="InterPro" id="IPR002767">
    <property type="entry name" value="Thiamine_BP"/>
</dbReference>
<dbReference type="NCBIfam" id="TIGR00106">
    <property type="entry name" value="MTH1187 family thiamine-binding protein"/>
    <property type="match status" value="1"/>
</dbReference>
<dbReference type="PANTHER" id="PTHR33777">
    <property type="entry name" value="UPF0045 PROTEIN ECM15"/>
    <property type="match status" value="1"/>
</dbReference>
<dbReference type="OrthoDB" id="2147383at2"/>
<protein>
    <submittedName>
        <fullName evidence="3">Uncharacterized protein (TIGR00106 family)</fullName>
    </submittedName>
</protein>
<dbReference type="EMBL" id="RKRK01000002">
    <property type="protein sequence ID" value="RPF58100.1"/>
    <property type="molecule type" value="Genomic_DNA"/>
</dbReference>
<reference evidence="3 4" key="1">
    <citation type="submission" date="2018-11" db="EMBL/GenBank/DDBJ databases">
        <title>Genomic Encyclopedia of Type Strains, Phase IV (KMG-IV): sequencing the most valuable type-strain genomes for metagenomic binning, comparative biology and taxonomic classification.</title>
        <authorList>
            <person name="Goeker M."/>
        </authorList>
    </citation>
    <scope>NUCLEOTIDE SEQUENCE [LARGE SCALE GENOMIC DNA]</scope>
    <source>
        <strain evidence="3 4">DSM 29158</strain>
    </source>
</reference>